<dbReference type="InterPro" id="IPR029071">
    <property type="entry name" value="Ubiquitin-like_domsf"/>
</dbReference>
<dbReference type="Proteomes" id="UP001145021">
    <property type="component" value="Unassembled WGS sequence"/>
</dbReference>
<evidence type="ECO:0000259" key="11">
    <source>
        <dbReference type="PROSITE" id="PS50199"/>
    </source>
</evidence>
<evidence type="ECO:0000256" key="8">
    <source>
        <dbReference type="ARBA" id="ARBA00024703"/>
    </source>
</evidence>
<dbReference type="PROSITE" id="PS01358">
    <property type="entry name" value="ZF_RANBP2_1"/>
    <property type="match status" value="1"/>
</dbReference>
<comment type="function">
    <text evidence="8">Involved in the import of nuclear-targeted proteins into the nucleus and the export of poly(A) RNA out of the nucleus. Has a role in the endoplasmic reticulum-associated degradation (ERAD) pathway.</text>
</comment>
<gene>
    <name evidence="13" type="primary">NPL4</name>
    <name evidence="13" type="ORF">LPJ64_000663</name>
</gene>
<evidence type="ECO:0000256" key="9">
    <source>
        <dbReference type="PROSITE-ProRule" id="PRU00322"/>
    </source>
</evidence>
<evidence type="ECO:0000256" key="5">
    <source>
        <dbReference type="ARBA" id="ARBA00022723"/>
    </source>
</evidence>
<dbReference type="PANTHER" id="PTHR12710">
    <property type="entry name" value="NUCLEAR PROTEIN LOCALIZATION 4"/>
    <property type="match status" value="1"/>
</dbReference>
<dbReference type="GO" id="GO:0031965">
    <property type="term" value="C:nuclear membrane"/>
    <property type="evidence" value="ECO:0007669"/>
    <property type="project" value="UniProtKB-SubCell"/>
</dbReference>
<evidence type="ECO:0000256" key="1">
    <source>
        <dbReference type="ARBA" id="ARBA00004335"/>
    </source>
</evidence>
<evidence type="ECO:0000256" key="2">
    <source>
        <dbReference type="ARBA" id="ARBA00004556"/>
    </source>
</evidence>
<feature type="compositionally biased region" description="Polar residues" evidence="10">
    <location>
        <begin position="593"/>
        <end position="613"/>
    </location>
</feature>
<evidence type="ECO:0000313" key="14">
    <source>
        <dbReference type="Proteomes" id="UP001145021"/>
    </source>
</evidence>
<dbReference type="PIRSF" id="PIRSF010052">
    <property type="entry name" value="Polyub_prc_Npl4"/>
    <property type="match status" value="1"/>
</dbReference>
<dbReference type="SUPFAM" id="SSF54236">
    <property type="entry name" value="Ubiquitin-like"/>
    <property type="match status" value="1"/>
</dbReference>
<protein>
    <recommendedName>
        <fullName evidence="4">Nuclear protein localization protein 4</fullName>
    </recommendedName>
</protein>
<proteinExistence type="inferred from homology"/>
<evidence type="ECO:0000256" key="3">
    <source>
        <dbReference type="ARBA" id="ARBA00011025"/>
    </source>
</evidence>
<dbReference type="GO" id="GO:0006511">
    <property type="term" value="P:ubiquitin-dependent protein catabolic process"/>
    <property type="evidence" value="ECO:0007669"/>
    <property type="project" value="InterPro"/>
</dbReference>
<feature type="domain" description="RanBP2-type" evidence="11">
    <location>
        <begin position="611"/>
        <end position="640"/>
    </location>
</feature>
<evidence type="ECO:0000259" key="12">
    <source>
        <dbReference type="PROSITE" id="PS50249"/>
    </source>
</evidence>
<dbReference type="Gene3D" id="2.30.30.380">
    <property type="entry name" value="Zn-finger domain of Sec23/24"/>
    <property type="match status" value="1"/>
</dbReference>
<evidence type="ECO:0000256" key="10">
    <source>
        <dbReference type="SAM" id="MobiDB-lite"/>
    </source>
</evidence>
<dbReference type="Pfam" id="PF05020">
    <property type="entry name" value="zf-NPL4"/>
    <property type="match status" value="1"/>
</dbReference>
<dbReference type="InterPro" id="IPR024682">
    <property type="entry name" value="Npl4_Ub-like_dom"/>
</dbReference>
<dbReference type="GO" id="GO:0048471">
    <property type="term" value="C:perinuclear region of cytoplasm"/>
    <property type="evidence" value="ECO:0007669"/>
    <property type="project" value="UniProtKB-SubCell"/>
</dbReference>
<dbReference type="CDD" id="cd17055">
    <property type="entry name" value="Ubl_AtNPL4_like"/>
    <property type="match status" value="1"/>
</dbReference>
<accession>A0A9W8CKQ8</accession>
<organism evidence="13 14">
    <name type="scientific">Coemansia asiatica</name>
    <dbReference type="NCBI Taxonomy" id="1052880"/>
    <lineage>
        <taxon>Eukaryota</taxon>
        <taxon>Fungi</taxon>
        <taxon>Fungi incertae sedis</taxon>
        <taxon>Zoopagomycota</taxon>
        <taxon>Kickxellomycotina</taxon>
        <taxon>Kickxellomycetes</taxon>
        <taxon>Kickxellales</taxon>
        <taxon>Kickxellaceae</taxon>
        <taxon>Coemansia</taxon>
    </lineage>
</organism>
<dbReference type="InterPro" id="IPR001876">
    <property type="entry name" value="Znf_RanBP2"/>
</dbReference>
<dbReference type="CDD" id="cd08061">
    <property type="entry name" value="MPN_NPL4"/>
    <property type="match status" value="1"/>
</dbReference>
<dbReference type="SMART" id="SM00547">
    <property type="entry name" value="ZnF_RBZ"/>
    <property type="match status" value="1"/>
</dbReference>
<reference evidence="13" key="1">
    <citation type="submission" date="2022-07" db="EMBL/GenBank/DDBJ databases">
        <title>Phylogenomic reconstructions and comparative analyses of Kickxellomycotina fungi.</title>
        <authorList>
            <person name="Reynolds N.K."/>
            <person name="Stajich J.E."/>
            <person name="Barry K."/>
            <person name="Grigoriev I.V."/>
            <person name="Crous P."/>
            <person name="Smith M.E."/>
        </authorList>
    </citation>
    <scope>NUCLEOTIDE SEQUENCE</scope>
    <source>
        <strain evidence="13">NBRC 105413</strain>
    </source>
</reference>
<keyword evidence="6 9" id="KW-0863">Zinc-finger</keyword>
<dbReference type="PANTHER" id="PTHR12710:SF0">
    <property type="entry name" value="NUCLEAR PROTEIN LOCALIZATION PROTEIN 4 HOMOLOG"/>
    <property type="match status" value="1"/>
</dbReference>
<comment type="subcellular location">
    <subcellularLocation>
        <location evidence="2">Cytoplasm</location>
        <location evidence="2">Perinuclear region</location>
    </subcellularLocation>
    <subcellularLocation>
        <location evidence="1">Nucleus membrane</location>
        <topology evidence="1">Peripheral membrane protein</topology>
        <orientation evidence="1">Cytoplasmic side</orientation>
    </subcellularLocation>
</comment>
<dbReference type="InterPro" id="IPR036443">
    <property type="entry name" value="Znf_RanBP2_sf"/>
</dbReference>
<dbReference type="GO" id="GO:0043130">
    <property type="term" value="F:ubiquitin binding"/>
    <property type="evidence" value="ECO:0007669"/>
    <property type="project" value="TreeGrafter"/>
</dbReference>
<sequence length="640" mass="70358">MIVRVRAPDGMFRVEVGLTDTLATLLQKLAPLMKAPTADSIKLTRDVGGSHLMAEFESSVASLGLKHGDMLFASVAASARPSVEPEFSRASESSKSQAPLFVKQEAVDNQLEKDDGLIRRKRDAGMCKHGANAMCEYCLPIEPYDSEYLAKKEIKHMSFYAYLRKILSQSKIGGDISGGLPPNVVPPLEDPDYRVKSSCTSGHLPWPGGICSKCQPSAITLQRQPFRMVDNVEFSSPALIERLLSFWNTTRCQRFGFLYGHYQGSPNVPLGIKAVVEAIYEPKQGWEEDGIKLDIESPEFEREMTRVNAVAEACGLKTVGMIFTDLEPTDVPQKVVYRRHANSYFVTSLETRLGAYMQLKHPNACRWARNGQFGSKFVTCCLSGNKDGDIDVSAWQFSNSAMAMQAADLIVPSSVPSKMCVQEPTKTRYVPDVFYRHTNEYNLPVTTNAKPAFPVEYLLVNLTHGFPTEPNPLFKSKSPFCIENRDHLQQVQSLGAFKRHIRGVEGSAEKLALVLSDFHLLVYLASLDILGPEEIKLIGKTASADSAESATVFAGQVMDSSGWQTLLIMLQEASDSDLNHSSYSNGNDIAGSNAGSTGISQNEPAGSSSVSSGPWNCRHCTYLNEPSKVECDMCSLPKDM</sequence>
<dbReference type="InterPro" id="IPR007716">
    <property type="entry name" value="NPL4_Zn-bd_put"/>
</dbReference>
<name>A0A9W8CKQ8_9FUNG</name>
<dbReference type="GO" id="GO:0008270">
    <property type="term" value="F:zinc ion binding"/>
    <property type="evidence" value="ECO:0007669"/>
    <property type="project" value="UniProtKB-KW"/>
</dbReference>
<keyword evidence="7" id="KW-0862">Zinc</keyword>
<evidence type="ECO:0000256" key="6">
    <source>
        <dbReference type="ARBA" id="ARBA00022771"/>
    </source>
</evidence>
<dbReference type="AlphaFoldDB" id="A0A9W8CKQ8"/>
<feature type="region of interest" description="Disordered" evidence="10">
    <location>
        <begin position="592"/>
        <end position="613"/>
    </location>
</feature>
<dbReference type="Gene3D" id="3.10.20.90">
    <property type="entry name" value="Phosphatidylinositol 3-kinase Catalytic Subunit, Chain A, domain 1"/>
    <property type="match status" value="1"/>
</dbReference>
<dbReference type="PROSITE" id="PS50199">
    <property type="entry name" value="ZF_RANBP2_2"/>
    <property type="match status" value="1"/>
</dbReference>
<dbReference type="InterPro" id="IPR037518">
    <property type="entry name" value="MPN"/>
</dbReference>
<dbReference type="SUPFAM" id="SSF90209">
    <property type="entry name" value="Ran binding protein zinc finger-like"/>
    <property type="match status" value="1"/>
</dbReference>
<comment type="caution">
    <text evidence="13">The sequence shown here is derived from an EMBL/GenBank/DDBJ whole genome shotgun (WGS) entry which is preliminary data.</text>
</comment>
<dbReference type="EMBL" id="JANBOH010000013">
    <property type="protein sequence ID" value="KAJ1648046.1"/>
    <property type="molecule type" value="Genomic_DNA"/>
</dbReference>
<evidence type="ECO:0000256" key="4">
    <source>
        <dbReference type="ARBA" id="ARBA00019709"/>
    </source>
</evidence>
<dbReference type="Pfam" id="PF05021">
    <property type="entry name" value="NPL4"/>
    <property type="match status" value="1"/>
</dbReference>
<dbReference type="GO" id="GO:0031625">
    <property type="term" value="F:ubiquitin protein ligase binding"/>
    <property type="evidence" value="ECO:0007669"/>
    <property type="project" value="TreeGrafter"/>
</dbReference>
<comment type="similarity">
    <text evidence="3">Belongs to the NPL4 family.</text>
</comment>
<dbReference type="InterPro" id="IPR016563">
    <property type="entry name" value="Npl4"/>
</dbReference>
<keyword evidence="5" id="KW-0479">Metal-binding</keyword>
<dbReference type="PROSITE" id="PS50249">
    <property type="entry name" value="MPN"/>
    <property type="match status" value="1"/>
</dbReference>
<feature type="domain" description="MPN" evidence="12">
    <location>
        <begin position="232"/>
        <end position="373"/>
    </location>
</feature>
<evidence type="ECO:0000313" key="13">
    <source>
        <dbReference type="EMBL" id="KAJ1648046.1"/>
    </source>
</evidence>
<dbReference type="Pfam" id="PF11543">
    <property type="entry name" value="UN_NPL4"/>
    <property type="match status" value="1"/>
</dbReference>
<dbReference type="InterPro" id="IPR007717">
    <property type="entry name" value="NPL4_C"/>
</dbReference>
<evidence type="ECO:0000256" key="7">
    <source>
        <dbReference type="ARBA" id="ARBA00022833"/>
    </source>
</evidence>
<keyword evidence="14" id="KW-1185">Reference proteome</keyword>